<dbReference type="AlphaFoldDB" id="A0A8J6IW94"/>
<proteinExistence type="inferred from homology"/>
<dbReference type="InterPro" id="IPR047196">
    <property type="entry name" value="YidC_ALB_C"/>
</dbReference>
<dbReference type="CDD" id="cd20070">
    <property type="entry name" value="5TM_YidC_Alb3"/>
    <property type="match status" value="1"/>
</dbReference>
<dbReference type="Proteomes" id="UP000602260">
    <property type="component" value="Unassembled WGS sequence"/>
</dbReference>
<keyword evidence="5" id="KW-0653">Protein transport</keyword>
<feature type="transmembrane region" description="Helical" evidence="11">
    <location>
        <begin position="83"/>
        <end position="103"/>
    </location>
</feature>
<evidence type="ECO:0000256" key="9">
    <source>
        <dbReference type="RuleBase" id="RU003945"/>
    </source>
</evidence>
<feature type="compositionally biased region" description="Basic and acidic residues" evidence="10">
    <location>
        <begin position="380"/>
        <end position="402"/>
    </location>
</feature>
<comment type="similarity">
    <text evidence="9">Belongs to the OXA1/ALB3/YidC family.</text>
</comment>
<evidence type="ECO:0000256" key="10">
    <source>
        <dbReference type="SAM" id="MobiDB-lite"/>
    </source>
</evidence>
<evidence type="ECO:0000256" key="1">
    <source>
        <dbReference type="ARBA" id="ARBA00004651"/>
    </source>
</evidence>
<comment type="caution">
    <text evidence="13">The sequence shown here is derived from an EMBL/GenBank/DDBJ whole genome shotgun (WGS) entry which is preliminary data.</text>
</comment>
<reference evidence="13" key="1">
    <citation type="submission" date="2020-08" db="EMBL/GenBank/DDBJ databases">
        <title>Genome public.</title>
        <authorList>
            <person name="Liu C."/>
            <person name="Sun Q."/>
        </authorList>
    </citation>
    <scope>NUCLEOTIDE SEQUENCE</scope>
    <source>
        <strain evidence="13">BX5</strain>
    </source>
</reference>
<keyword evidence="3" id="KW-1003">Cell membrane</keyword>
<evidence type="ECO:0000313" key="13">
    <source>
        <dbReference type="EMBL" id="MBC5717319.1"/>
    </source>
</evidence>
<evidence type="ECO:0000256" key="4">
    <source>
        <dbReference type="ARBA" id="ARBA00022692"/>
    </source>
</evidence>
<keyword evidence="8" id="KW-0143">Chaperone</keyword>
<evidence type="ECO:0000313" key="14">
    <source>
        <dbReference type="Proteomes" id="UP000602260"/>
    </source>
</evidence>
<evidence type="ECO:0000256" key="5">
    <source>
        <dbReference type="ARBA" id="ARBA00022927"/>
    </source>
</evidence>
<feature type="compositionally biased region" description="Low complexity" evidence="10">
    <location>
        <begin position="403"/>
        <end position="433"/>
    </location>
</feature>
<dbReference type="GO" id="GO:0032977">
    <property type="term" value="F:membrane insertase activity"/>
    <property type="evidence" value="ECO:0007669"/>
    <property type="project" value="InterPro"/>
</dbReference>
<evidence type="ECO:0000256" key="2">
    <source>
        <dbReference type="ARBA" id="ARBA00022448"/>
    </source>
</evidence>
<dbReference type="GO" id="GO:0015031">
    <property type="term" value="P:protein transport"/>
    <property type="evidence" value="ECO:0007669"/>
    <property type="project" value="UniProtKB-KW"/>
</dbReference>
<dbReference type="EMBL" id="JACOPN010000005">
    <property type="protein sequence ID" value="MBC5717319.1"/>
    <property type="molecule type" value="Genomic_DNA"/>
</dbReference>
<gene>
    <name evidence="13" type="primary">yidC</name>
    <name evidence="13" type="ORF">H8S55_08310</name>
</gene>
<dbReference type="InterPro" id="IPR001708">
    <property type="entry name" value="YidC/ALB3/OXA1/COX18"/>
</dbReference>
<accession>A0A8J6IW94</accession>
<evidence type="ECO:0000256" key="3">
    <source>
        <dbReference type="ARBA" id="ARBA00022475"/>
    </source>
</evidence>
<keyword evidence="2" id="KW-0813">Transport</keyword>
<feature type="compositionally biased region" description="Basic and acidic residues" evidence="10">
    <location>
        <begin position="291"/>
        <end position="318"/>
    </location>
</feature>
<keyword evidence="7 11" id="KW-0472">Membrane</keyword>
<keyword evidence="6 11" id="KW-1133">Transmembrane helix</keyword>
<organism evidence="13 14">
    <name type="scientific">Flintibacter faecis</name>
    <dbReference type="NCBI Taxonomy" id="2763047"/>
    <lineage>
        <taxon>Bacteria</taxon>
        <taxon>Bacillati</taxon>
        <taxon>Bacillota</taxon>
        <taxon>Clostridia</taxon>
        <taxon>Eubacteriales</taxon>
        <taxon>Flintibacter</taxon>
    </lineage>
</organism>
<sequence>MPFSWLLLFFYHVLNSYGLALILFAVVIKVILFPVTLKGKKSMIQTTMISGKMQQLQKQYGKDRERYNLELQKLYEREHVNPMGGCLWSMIPLVLLIALYAIIREPLINLMGVPKDMIATVADITGIANSGAYPQIYMAEAMNDPAILQSVQKALGEAGSKVFAMDFSFLGINLASVPTWKFWTNGFGWGSIGLTILPLVSTVISFLSMKVSMDTNKINNNQPQNDQMERTNKTMLWTMPLMSLWIGFTVPAGLSIYWIAQYLVNMVQELICAKLLKKDYEAARVAAEEQARQAKEDEKRRKEEARLERARRAEEEKKNKKKKLPKPVSAEPGVDPNDSKEGIRAHARGRSYIPDRYEATEYTDPNALLGQLFMTKKERKAAEKAQQEAKKAQAEEQPEPKSETAAPEAQEPVQAPVPEETAAPEQSAQQPEQEQQKEEN</sequence>
<dbReference type="InterPro" id="IPR028055">
    <property type="entry name" value="YidC/Oxa/ALB_C"/>
</dbReference>
<dbReference type="PANTHER" id="PTHR12428">
    <property type="entry name" value="OXA1"/>
    <property type="match status" value="1"/>
</dbReference>
<dbReference type="GO" id="GO:0051205">
    <property type="term" value="P:protein insertion into membrane"/>
    <property type="evidence" value="ECO:0007669"/>
    <property type="project" value="TreeGrafter"/>
</dbReference>
<evidence type="ECO:0000256" key="11">
    <source>
        <dbReference type="SAM" id="Phobius"/>
    </source>
</evidence>
<keyword evidence="14" id="KW-1185">Reference proteome</keyword>
<comment type="subcellular location">
    <subcellularLocation>
        <location evidence="1">Cell membrane</location>
        <topology evidence="1">Multi-pass membrane protein</topology>
    </subcellularLocation>
    <subcellularLocation>
        <location evidence="9">Membrane</location>
        <topology evidence="9">Multi-pass membrane protein</topology>
    </subcellularLocation>
</comment>
<dbReference type="NCBIfam" id="TIGR03592">
    <property type="entry name" value="yidC_oxa1_cterm"/>
    <property type="match status" value="1"/>
</dbReference>
<feature type="region of interest" description="Disordered" evidence="10">
    <location>
        <begin position="291"/>
        <end position="349"/>
    </location>
</feature>
<evidence type="ECO:0000256" key="8">
    <source>
        <dbReference type="ARBA" id="ARBA00023186"/>
    </source>
</evidence>
<feature type="transmembrane region" description="Helical" evidence="11">
    <location>
        <begin position="236"/>
        <end position="260"/>
    </location>
</feature>
<evidence type="ECO:0000256" key="6">
    <source>
        <dbReference type="ARBA" id="ARBA00022989"/>
    </source>
</evidence>
<feature type="region of interest" description="Disordered" evidence="10">
    <location>
        <begin position="377"/>
        <end position="440"/>
    </location>
</feature>
<protein>
    <submittedName>
        <fullName evidence="13">Membrane protein insertase YidC</fullName>
    </submittedName>
</protein>
<feature type="transmembrane region" description="Helical" evidence="11">
    <location>
        <begin position="6"/>
        <end position="33"/>
    </location>
</feature>
<feature type="transmembrane region" description="Helical" evidence="11">
    <location>
        <begin position="187"/>
        <end position="207"/>
    </location>
</feature>
<dbReference type="Pfam" id="PF02096">
    <property type="entry name" value="60KD_IMP"/>
    <property type="match status" value="1"/>
</dbReference>
<dbReference type="PANTHER" id="PTHR12428:SF65">
    <property type="entry name" value="CYTOCHROME C OXIDASE ASSEMBLY PROTEIN COX18, MITOCHONDRIAL"/>
    <property type="match status" value="1"/>
</dbReference>
<evidence type="ECO:0000256" key="7">
    <source>
        <dbReference type="ARBA" id="ARBA00023136"/>
    </source>
</evidence>
<dbReference type="GO" id="GO:0005886">
    <property type="term" value="C:plasma membrane"/>
    <property type="evidence" value="ECO:0007669"/>
    <property type="project" value="UniProtKB-SubCell"/>
</dbReference>
<name>A0A8J6IW94_9FIRM</name>
<feature type="domain" description="Membrane insertase YidC/Oxa/ALB C-terminal" evidence="12">
    <location>
        <begin position="17"/>
        <end position="273"/>
    </location>
</feature>
<evidence type="ECO:0000259" key="12">
    <source>
        <dbReference type="Pfam" id="PF02096"/>
    </source>
</evidence>
<keyword evidence="4 9" id="KW-0812">Transmembrane</keyword>